<organism evidence="2 3">
    <name type="scientific">Pleurodeles waltl</name>
    <name type="common">Iberian ribbed newt</name>
    <dbReference type="NCBI Taxonomy" id="8319"/>
    <lineage>
        <taxon>Eukaryota</taxon>
        <taxon>Metazoa</taxon>
        <taxon>Chordata</taxon>
        <taxon>Craniata</taxon>
        <taxon>Vertebrata</taxon>
        <taxon>Euteleostomi</taxon>
        <taxon>Amphibia</taxon>
        <taxon>Batrachia</taxon>
        <taxon>Caudata</taxon>
        <taxon>Salamandroidea</taxon>
        <taxon>Salamandridae</taxon>
        <taxon>Pleurodelinae</taxon>
        <taxon>Pleurodeles</taxon>
    </lineage>
</organism>
<proteinExistence type="predicted"/>
<evidence type="ECO:0000313" key="2">
    <source>
        <dbReference type="EMBL" id="KAJ1138582.1"/>
    </source>
</evidence>
<dbReference type="Proteomes" id="UP001066276">
    <property type="component" value="Chromosome 6"/>
</dbReference>
<dbReference type="AlphaFoldDB" id="A0AAV7QDH0"/>
<reference evidence="2" key="1">
    <citation type="journal article" date="2022" name="bioRxiv">
        <title>Sequencing and chromosome-scale assembly of the giantPleurodeles waltlgenome.</title>
        <authorList>
            <person name="Brown T."/>
            <person name="Elewa A."/>
            <person name="Iarovenko S."/>
            <person name="Subramanian E."/>
            <person name="Araus A.J."/>
            <person name="Petzold A."/>
            <person name="Susuki M."/>
            <person name="Suzuki K.-i.T."/>
            <person name="Hayashi T."/>
            <person name="Toyoda A."/>
            <person name="Oliveira C."/>
            <person name="Osipova E."/>
            <person name="Leigh N.D."/>
            <person name="Simon A."/>
            <person name="Yun M.H."/>
        </authorList>
    </citation>
    <scope>NUCLEOTIDE SEQUENCE</scope>
    <source>
        <strain evidence="2">20211129_DDA</strain>
        <tissue evidence="2">Liver</tissue>
    </source>
</reference>
<name>A0AAV7QDH0_PLEWA</name>
<sequence length="89" mass="9790">MAALQNLLLLEPSSTPPSSTPESMMEHILREVMAVGRQLEGMDTMISDLTAETKSICVDIAGFQDRVEGVELRLTAVEECLNTIPDRDQ</sequence>
<gene>
    <name evidence="2" type="ORF">NDU88_004963</name>
</gene>
<accession>A0AAV7QDH0</accession>
<protein>
    <submittedName>
        <fullName evidence="2">Uncharacterized protein</fullName>
    </submittedName>
</protein>
<keyword evidence="3" id="KW-1185">Reference proteome</keyword>
<evidence type="ECO:0000256" key="1">
    <source>
        <dbReference type="SAM" id="MobiDB-lite"/>
    </source>
</evidence>
<comment type="caution">
    <text evidence="2">The sequence shown here is derived from an EMBL/GenBank/DDBJ whole genome shotgun (WGS) entry which is preliminary data.</text>
</comment>
<feature type="region of interest" description="Disordered" evidence="1">
    <location>
        <begin position="1"/>
        <end position="22"/>
    </location>
</feature>
<evidence type="ECO:0000313" key="3">
    <source>
        <dbReference type="Proteomes" id="UP001066276"/>
    </source>
</evidence>
<dbReference type="EMBL" id="JANPWB010000010">
    <property type="protein sequence ID" value="KAJ1138582.1"/>
    <property type="molecule type" value="Genomic_DNA"/>
</dbReference>